<evidence type="ECO:0000259" key="1">
    <source>
        <dbReference type="Pfam" id="PF12680"/>
    </source>
</evidence>
<evidence type="ECO:0000313" key="2">
    <source>
        <dbReference type="EMBL" id="ABV87494.1"/>
    </source>
</evidence>
<reference evidence="2 3" key="1">
    <citation type="submission" date="2007-10" db="EMBL/GenBank/DDBJ databases">
        <title>Complete sequence of Shewanella pealeana ATCC 700345.</title>
        <authorList>
            <consortium name="US DOE Joint Genome Institute"/>
            <person name="Copeland A."/>
            <person name="Lucas S."/>
            <person name="Lapidus A."/>
            <person name="Barry K."/>
            <person name="Glavina del Rio T."/>
            <person name="Dalin E."/>
            <person name="Tice H."/>
            <person name="Pitluck S."/>
            <person name="Chertkov O."/>
            <person name="Brettin T."/>
            <person name="Bruce D."/>
            <person name="Detter J.C."/>
            <person name="Han C."/>
            <person name="Schmutz J."/>
            <person name="Larimer F."/>
            <person name="Land M."/>
            <person name="Hauser L."/>
            <person name="Kyrpides N."/>
            <person name="Kim E."/>
            <person name="Zhao J.-S.Z."/>
            <person name="Manno D."/>
            <person name="Hawari J."/>
            <person name="Richardson P."/>
        </authorList>
    </citation>
    <scope>NUCLEOTIDE SEQUENCE [LARGE SCALE GENOMIC DNA]</scope>
    <source>
        <strain evidence="3">ATCC 700345 / ANG-SQ1</strain>
    </source>
</reference>
<dbReference type="Proteomes" id="UP000002608">
    <property type="component" value="Chromosome"/>
</dbReference>
<dbReference type="InterPro" id="IPR032710">
    <property type="entry name" value="NTF2-like_dom_sf"/>
</dbReference>
<accession>A8H4K7</accession>
<organism evidence="2 3">
    <name type="scientific">Shewanella pealeana (strain ATCC 700345 / ANG-SQ1)</name>
    <dbReference type="NCBI Taxonomy" id="398579"/>
    <lineage>
        <taxon>Bacteria</taxon>
        <taxon>Pseudomonadati</taxon>
        <taxon>Pseudomonadota</taxon>
        <taxon>Gammaproteobacteria</taxon>
        <taxon>Alteromonadales</taxon>
        <taxon>Shewanellaceae</taxon>
        <taxon>Shewanella</taxon>
    </lineage>
</organism>
<keyword evidence="3" id="KW-1185">Reference proteome</keyword>
<dbReference type="InterPro" id="IPR037401">
    <property type="entry name" value="SnoaL-like"/>
</dbReference>
<dbReference type="EMBL" id="CP000851">
    <property type="protein sequence ID" value="ABV87494.1"/>
    <property type="molecule type" value="Genomic_DNA"/>
</dbReference>
<sequence>MISEQFGLGVVSSYIEFLNTGNFEGIASLYSKNAIVEDPIGSDKIVGRTAIRDFYRQAVLGVHQVNQLGQVRVANNEIAFPFEVILANDPTLTISVIDTFKLNDEGEIDTMRAFWGPGNVTSL</sequence>
<evidence type="ECO:0000313" key="3">
    <source>
        <dbReference type="Proteomes" id="UP000002608"/>
    </source>
</evidence>
<dbReference type="Pfam" id="PF12680">
    <property type="entry name" value="SnoaL_2"/>
    <property type="match status" value="1"/>
</dbReference>
<dbReference type="RefSeq" id="WP_012155410.1">
    <property type="nucleotide sequence ID" value="NC_009901.1"/>
</dbReference>
<proteinExistence type="predicted"/>
<gene>
    <name evidence="2" type="ordered locus">Spea_2174</name>
</gene>
<name>A8H4K7_SHEPA</name>
<protein>
    <submittedName>
        <fullName evidence="2">Nuclear transport factor 2</fullName>
    </submittedName>
</protein>
<dbReference type="AlphaFoldDB" id="A8H4K7"/>
<dbReference type="STRING" id="398579.Spea_2174"/>
<dbReference type="Gene3D" id="3.10.450.50">
    <property type="match status" value="1"/>
</dbReference>
<dbReference type="KEGG" id="spl:Spea_2174"/>
<dbReference type="OrthoDB" id="459617at2"/>
<dbReference type="SUPFAM" id="SSF54427">
    <property type="entry name" value="NTF2-like"/>
    <property type="match status" value="1"/>
</dbReference>
<dbReference type="eggNOG" id="COG3631">
    <property type="taxonomic scope" value="Bacteria"/>
</dbReference>
<dbReference type="HOGENOM" id="CLU_132549_3_0_6"/>
<feature type="domain" description="SnoaL-like" evidence="1">
    <location>
        <begin position="12"/>
        <end position="108"/>
    </location>
</feature>